<keyword evidence="7" id="KW-0378">Hydrolase</keyword>
<dbReference type="GO" id="GO:0008360">
    <property type="term" value="P:regulation of cell shape"/>
    <property type="evidence" value="ECO:0007669"/>
    <property type="project" value="UniProtKB-KW"/>
</dbReference>
<protein>
    <submittedName>
        <fullName evidence="16">Penicillin-binding protein 2</fullName>
    </submittedName>
</protein>
<evidence type="ECO:0000256" key="5">
    <source>
        <dbReference type="ARBA" id="ARBA00022670"/>
    </source>
</evidence>
<evidence type="ECO:0000313" key="16">
    <source>
        <dbReference type="EMBL" id="PIV45440.1"/>
    </source>
</evidence>
<evidence type="ECO:0000256" key="6">
    <source>
        <dbReference type="ARBA" id="ARBA00022692"/>
    </source>
</evidence>
<dbReference type="GO" id="GO:0071555">
    <property type="term" value="P:cell wall organization"/>
    <property type="evidence" value="ECO:0007669"/>
    <property type="project" value="UniProtKB-KW"/>
</dbReference>
<feature type="domain" description="Penicillin-binding protein transpeptidase" evidence="14">
    <location>
        <begin position="297"/>
        <end position="624"/>
    </location>
</feature>
<keyword evidence="9" id="KW-0573">Peptidoglycan synthesis</keyword>
<dbReference type="GO" id="GO:0009002">
    <property type="term" value="F:serine-type D-Ala-D-Ala carboxypeptidase activity"/>
    <property type="evidence" value="ECO:0007669"/>
    <property type="project" value="InterPro"/>
</dbReference>
<dbReference type="AlphaFoldDB" id="A0A2M7DAI5"/>
<dbReference type="InterPro" id="IPR017790">
    <property type="entry name" value="Penicillin-binding_protein_2"/>
</dbReference>
<evidence type="ECO:0000256" key="11">
    <source>
        <dbReference type="ARBA" id="ARBA00023136"/>
    </source>
</evidence>
<proteinExistence type="predicted"/>
<dbReference type="EMBL" id="PETY01000035">
    <property type="protein sequence ID" value="PIV45440.1"/>
    <property type="molecule type" value="Genomic_DNA"/>
</dbReference>
<comment type="caution">
    <text evidence="16">The sequence shown here is derived from an EMBL/GenBank/DDBJ whole genome shotgun (WGS) entry which is preliminary data.</text>
</comment>
<keyword evidence="5" id="KW-0645">Protease</keyword>
<organism evidence="16 17">
    <name type="scientific">Candidatus Nealsonbacteria bacterium CG02_land_8_20_14_3_00_34_20</name>
    <dbReference type="NCBI Taxonomy" id="1974698"/>
    <lineage>
        <taxon>Bacteria</taxon>
        <taxon>Candidatus Nealsoniibacteriota</taxon>
    </lineage>
</organism>
<sequence>MSNSHLFKNFQKSKIKRPRDEIEPEDIILDAIAQRKEVDLNLSSQKIEVHLTQKIFLTLGMIFLIGISFLFFKSFQFQIVQGKSFLDQSCKNKFLLQELKTQRGIIYDRNFQQLVFNSQSFDLICNFQDLPKDDFSKQRIIKNIAGILNEPSEELTLKIEENNKKGLREFSISKNLDINKVIILKIRIDELNGFSLKQSKKRDYTQSSLFSHLLGYLSKDTQEGKAGLEKYYNKILEEKPGLLQTERDAQGRIIAQEIIKPPESGRNLILYLDSALQQKITEVLSATLLEYGVKNAAAIALDPKTGGVLALVSLPSFDNNIFSKTLSEEEFRGILENPEISFYNRAISGNYLIGSTIKPLIATATLQEKIIEPDYKINCQGGILLKDGTFKKDWKVHGWTDMRKAIAESCDVYFYTIGGGYGQIKGLGIEKIKKNLELFNLGEKTGIDLPEEESGFLPDPQWKENKLKELWYPGDTYNVSIGQGYLKVTPIQLTVAIGAFANGGKLMRPQIAKAAVDEKNNLIQEFQSETLKENFILPENLQVVREGMRQAVTSAQGTAYSLNFLPVSSAAKTGTAQTSREGFYHNWITVFAPYENPQIVLTIVIENVPTETGITNKIAKRVLEWYFQKEK</sequence>
<dbReference type="NCBIfam" id="TIGR03423">
    <property type="entry name" value="pbp2_mrdA"/>
    <property type="match status" value="1"/>
</dbReference>
<evidence type="ECO:0000259" key="14">
    <source>
        <dbReference type="Pfam" id="PF00905"/>
    </source>
</evidence>
<dbReference type="InterPro" id="IPR001460">
    <property type="entry name" value="PCN-bd_Tpept"/>
</dbReference>
<dbReference type="GO" id="GO:0006508">
    <property type="term" value="P:proteolysis"/>
    <property type="evidence" value="ECO:0007669"/>
    <property type="project" value="UniProtKB-KW"/>
</dbReference>
<feature type="domain" description="Penicillin-binding protein dimerisation" evidence="15">
    <location>
        <begin position="100"/>
        <end position="256"/>
    </location>
</feature>
<evidence type="ECO:0000256" key="3">
    <source>
        <dbReference type="ARBA" id="ARBA00022475"/>
    </source>
</evidence>
<evidence type="ECO:0000256" key="7">
    <source>
        <dbReference type="ARBA" id="ARBA00022801"/>
    </source>
</evidence>
<evidence type="ECO:0000259" key="15">
    <source>
        <dbReference type="Pfam" id="PF03717"/>
    </source>
</evidence>
<dbReference type="InterPro" id="IPR005311">
    <property type="entry name" value="PBP_dimer"/>
</dbReference>
<evidence type="ECO:0000256" key="4">
    <source>
        <dbReference type="ARBA" id="ARBA00022519"/>
    </source>
</evidence>
<dbReference type="SUPFAM" id="SSF56601">
    <property type="entry name" value="beta-lactamase/transpeptidase-like"/>
    <property type="match status" value="1"/>
</dbReference>
<dbReference type="InterPro" id="IPR012338">
    <property type="entry name" value="Beta-lactam/transpept-like"/>
</dbReference>
<keyword evidence="12" id="KW-0961">Cell wall biogenesis/degradation</keyword>
<evidence type="ECO:0000256" key="9">
    <source>
        <dbReference type="ARBA" id="ARBA00022984"/>
    </source>
</evidence>
<dbReference type="GO" id="GO:0005886">
    <property type="term" value="C:plasma membrane"/>
    <property type="evidence" value="ECO:0007669"/>
    <property type="project" value="UniProtKB-SubCell"/>
</dbReference>
<comment type="subcellular location">
    <subcellularLocation>
        <location evidence="2">Cell membrane</location>
    </subcellularLocation>
    <subcellularLocation>
        <location evidence="1">Membrane</location>
        <topology evidence="1">Single-pass membrane protein</topology>
    </subcellularLocation>
</comment>
<evidence type="ECO:0000256" key="8">
    <source>
        <dbReference type="ARBA" id="ARBA00022960"/>
    </source>
</evidence>
<evidence type="ECO:0000256" key="2">
    <source>
        <dbReference type="ARBA" id="ARBA00004236"/>
    </source>
</evidence>
<evidence type="ECO:0000256" key="10">
    <source>
        <dbReference type="ARBA" id="ARBA00022989"/>
    </source>
</evidence>
<dbReference type="InterPro" id="IPR050515">
    <property type="entry name" value="Beta-lactam/transpept"/>
</dbReference>
<feature type="transmembrane region" description="Helical" evidence="13">
    <location>
        <begin position="55"/>
        <end position="72"/>
    </location>
</feature>
<keyword evidence="3" id="KW-1003">Cell membrane</keyword>
<name>A0A2M7DAI5_9BACT</name>
<dbReference type="Gene3D" id="3.90.1310.10">
    <property type="entry name" value="Penicillin-binding protein 2a (Domain 2)"/>
    <property type="match status" value="1"/>
</dbReference>
<keyword evidence="11 13" id="KW-0472">Membrane</keyword>
<evidence type="ECO:0000256" key="13">
    <source>
        <dbReference type="SAM" id="Phobius"/>
    </source>
</evidence>
<dbReference type="PANTHER" id="PTHR30627">
    <property type="entry name" value="PEPTIDOGLYCAN D,D-TRANSPEPTIDASE"/>
    <property type="match status" value="1"/>
</dbReference>
<accession>A0A2M7DAI5</accession>
<keyword evidence="4" id="KW-0997">Cell inner membrane</keyword>
<gene>
    <name evidence="16" type="primary">mrdA</name>
    <name evidence="16" type="ORF">COS24_02305</name>
</gene>
<reference evidence="17" key="1">
    <citation type="submission" date="2017-09" db="EMBL/GenBank/DDBJ databases">
        <title>Depth-based differentiation of microbial function through sediment-hosted aquifers and enrichment of novel symbionts in the deep terrestrial subsurface.</title>
        <authorList>
            <person name="Probst A.J."/>
            <person name="Ladd B."/>
            <person name="Jarett J.K."/>
            <person name="Geller-Mcgrath D.E."/>
            <person name="Sieber C.M.K."/>
            <person name="Emerson J.B."/>
            <person name="Anantharaman K."/>
            <person name="Thomas B.C."/>
            <person name="Malmstrom R."/>
            <person name="Stieglmeier M."/>
            <person name="Klingl A."/>
            <person name="Woyke T."/>
            <person name="Ryan C.M."/>
            <person name="Banfield J.F."/>
        </authorList>
    </citation>
    <scope>NUCLEOTIDE SEQUENCE [LARGE SCALE GENOMIC DNA]</scope>
</reference>
<evidence type="ECO:0000313" key="17">
    <source>
        <dbReference type="Proteomes" id="UP000229625"/>
    </source>
</evidence>
<dbReference type="SUPFAM" id="SSF56519">
    <property type="entry name" value="Penicillin binding protein dimerisation domain"/>
    <property type="match status" value="1"/>
</dbReference>
<dbReference type="GO" id="GO:0008658">
    <property type="term" value="F:penicillin binding"/>
    <property type="evidence" value="ECO:0007669"/>
    <property type="project" value="InterPro"/>
</dbReference>
<dbReference type="Proteomes" id="UP000229625">
    <property type="component" value="Unassembled WGS sequence"/>
</dbReference>
<evidence type="ECO:0000256" key="12">
    <source>
        <dbReference type="ARBA" id="ARBA00023316"/>
    </source>
</evidence>
<evidence type="ECO:0000256" key="1">
    <source>
        <dbReference type="ARBA" id="ARBA00004167"/>
    </source>
</evidence>
<dbReference type="Pfam" id="PF00905">
    <property type="entry name" value="Transpeptidase"/>
    <property type="match status" value="1"/>
</dbReference>
<keyword evidence="10 13" id="KW-1133">Transmembrane helix</keyword>
<dbReference type="GO" id="GO:0071972">
    <property type="term" value="F:peptidoglycan L,D-transpeptidase activity"/>
    <property type="evidence" value="ECO:0007669"/>
    <property type="project" value="TreeGrafter"/>
</dbReference>
<dbReference type="GO" id="GO:0009252">
    <property type="term" value="P:peptidoglycan biosynthetic process"/>
    <property type="evidence" value="ECO:0007669"/>
    <property type="project" value="UniProtKB-KW"/>
</dbReference>
<dbReference type="Pfam" id="PF03717">
    <property type="entry name" value="PBP_dimer"/>
    <property type="match status" value="1"/>
</dbReference>
<dbReference type="PANTHER" id="PTHR30627:SF2">
    <property type="entry name" value="PEPTIDOGLYCAN D,D-TRANSPEPTIDASE MRDA"/>
    <property type="match status" value="1"/>
</dbReference>
<dbReference type="Gene3D" id="3.40.710.10">
    <property type="entry name" value="DD-peptidase/beta-lactamase superfamily"/>
    <property type="match status" value="1"/>
</dbReference>
<keyword evidence="6 13" id="KW-0812">Transmembrane</keyword>
<dbReference type="InterPro" id="IPR036138">
    <property type="entry name" value="PBP_dimer_sf"/>
</dbReference>
<keyword evidence="8" id="KW-0133">Cell shape</keyword>